<gene>
    <name evidence="2" type="ORF">E3O23_04505</name>
</gene>
<dbReference type="PANTHER" id="PTHR43000">
    <property type="entry name" value="DTDP-D-GLUCOSE 4,6-DEHYDRATASE-RELATED"/>
    <property type="match status" value="1"/>
</dbReference>
<dbReference type="Proteomes" id="UP000297866">
    <property type="component" value="Unassembled WGS sequence"/>
</dbReference>
<reference evidence="2 3" key="1">
    <citation type="submission" date="2019-03" db="EMBL/GenBank/DDBJ databases">
        <title>Genomics of glacier-inhabiting Cryobacterium strains.</title>
        <authorList>
            <person name="Liu Q."/>
            <person name="Xin Y.-H."/>
        </authorList>
    </citation>
    <scope>NUCLEOTIDE SEQUENCE [LARGE SCALE GENOMIC DNA]</scope>
    <source>
        <strain evidence="2 3">Sr47</strain>
    </source>
</reference>
<accession>A0A4R8UG77</accession>
<protein>
    <submittedName>
        <fullName evidence="2">NAD-dependent epimerase/dehydratase family protein</fullName>
    </submittedName>
</protein>
<dbReference type="EMBL" id="SOEZ01000023">
    <property type="protein sequence ID" value="TFB53954.1"/>
    <property type="molecule type" value="Genomic_DNA"/>
</dbReference>
<keyword evidence="3" id="KW-1185">Reference proteome</keyword>
<dbReference type="OrthoDB" id="9801785at2"/>
<name>A0A4R8UG77_9MICO</name>
<sequence>MSVRSKSILVTGGAGFIGSHLVDRLIRDEPSRITVVDNFFLGNLDNLADALTVRPDLEIIRVDASDLAAMQDVVTANKVDTVFDLAMVPLPTSLTYPDWTIRTNVGIATTFCEIARRGLVDRLIHVSSSEAYGSARYVPMDENHPHDAITPYAASKSAADHIIESYVQTFNIDATVIRPFNNIGPRQNPGTYAGIVPIIVRRVLAGQPVEIYGDGEQTRDLSYVGDTVELMAQIQESAECRGKVLNVATGVETSVNELVRRILGLLGREDHPVVHTDARPGDVRRHCADVTRLTALIGHQPSALSDESLKKTVDWYVEVLS</sequence>
<dbReference type="SUPFAM" id="SSF51735">
    <property type="entry name" value="NAD(P)-binding Rossmann-fold domains"/>
    <property type="match status" value="1"/>
</dbReference>
<evidence type="ECO:0000313" key="3">
    <source>
        <dbReference type="Proteomes" id="UP000297866"/>
    </source>
</evidence>
<dbReference type="InterPro" id="IPR016040">
    <property type="entry name" value="NAD(P)-bd_dom"/>
</dbReference>
<dbReference type="Gene3D" id="3.90.25.10">
    <property type="entry name" value="UDP-galactose 4-epimerase, domain 1"/>
    <property type="match status" value="1"/>
</dbReference>
<dbReference type="Gene3D" id="3.40.50.720">
    <property type="entry name" value="NAD(P)-binding Rossmann-like Domain"/>
    <property type="match status" value="1"/>
</dbReference>
<feature type="domain" description="NAD(P)-binding" evidence="1">
    <location>
        <begin position="9"/>
        <end position="311"/>
    </location>
</feature>
<dbReference type="AlphaFoldDB" id="A0A4R8UG77"/>
<dbReference type="InterPro" id="IPR036291">
    <property type="entry name" value="NAD(P)-bd_dom_sf"/>
</dbReference>
<comment type="caution">
    <text evidence="2">The sequence shown here is derived from an EMBL/GenBank/DDBJ whole genome shotgun (WGS) entry which is preliminary data.</text>
</comment>
<organism evidence="2 3">
    <name type="scientific">Cryobacterium tagatosivorans</name>
    <dbReference type="NCBI Taxonomy" id="1259199"/>
    <lineage>
        <taxon>Bacteria</taxon>
        <taxon>Bacillati</taxon>
        <taxon>Actinomycetota</taxon>
        <taxon>Actinomycetes</taxon>
        <taxon>Micrococcales</taxon>
        <taxon>Microbacteriaceae</taxon>
        <taxon>Cryobacterium</taxon>
    </lineage>
</organism>
<evidence type="ECO:0000259" key="1">
    <source>
        <dbReference type="Pfam" id="PF16363"/>
    </source>
</evidence>
<proteinExistence type="predicted"/>
<dbReference type="RefSeq" id="WP_134488573.1">
    <property type="nucleotide sequence ID" value="NZ_SOEZ01000023.1"/>
</dbReference>
<dbReference type="Pfam" id="PF16363">
    <property type="entry name" value="GDP_Man_Dehyd"/>
    <property type="match status" value="1"/>
</dbReference>
<evidence type="ECO:0000313" key="2">
    <source>
        <dbReference type="EMBL" id="TFB53954.1"/>
    </source>
</evidence>